<dbReference type="CDD" id="cd00093">
    <property type="entry name" value="HTH_XRE"/>
    <property type="match status" value="1"/>
</dbReference>
<gene>
    <name evidence="1" type="ORF">A7Q00_01820</name>
</gene>
<dbReference type="SUPFAM" id="SSF47413">
    <property type="entry name" value="lambda repressor-like DNA-binding domains"/>
    <property type="match status" value="1"/>
</dbReference>
<keyword evidence="2" id="KW-1185">Reference proteome</keyword>
<dbReference type="Pfam" id="PF15943">
    <property type="entry name" value="YdaS_toxin"/>
    <property type="match status" value="1"/>
</dbReference>
<dbReference type="OrthoDB" id="6446140at2"/>
<dbReference type="GO" id="GO:0003677">
    <property type="term" value="F:DNA binding"/>
    <property type="evidence" value="ECO:0007669"/>
    <property type="project" value="InterPro"/>
</dbReference>
<protein>
    <recommendedName>
        <fullName evidence="3">Cro/Cl family transcriptional regulator</fullName>
    </recommendedName>
</protein>
<dbReference type="Gene3D" id="1.10.260.40">
    <property type="entry name" value="lambda repressor-like DNA-binding domains"/>
    <property type="match status" value="1"/>
</dbReference>
<dbReference type="InterPro" id="IPR001387">
    <property type="entry name" value="Cro/C1-type_HTH"/>
</dbReference>
<dbReference type="RefSeq" id="WP_064088942.1">
    <property type="nucleotide sequence ID" value="NZ_LXSQ01000006.1"/>
</dbReference>
<dbReference type="InterPro" id="IPR031856">
    <property type="entry name" value="YdaS_toxin-like"/>
</dbReference>
<comment type="caution">
    <text evidence="1">The sequence shown here is derived from an EMBL/GenBank/DDBJ whole genome shotgun (WGS) entry which is preliminary data.</text>
</comment>
<dbReference type="AlphaFoldDB" id="A0A1B6W1N6"/>
<organism evidence="1 2">
    <name type="scientific">Eikenella halliae</name>
    <dbReference type="NCBI Taxonomy" id="1795832"/>
    <lineage>
        <taxon>Bacteria</taxon>
        <taxon>Pseudomonadati</taxon>
        <taxon>Pseudomonadota</taxon>
        <taxon>Betaproteobacteria</taxon>
        <taxon>Neisseriales</taxon>
        <taxon>Neisseriaceae</taxon>
        <taxon>Eikenella</taxon>
    </lineage>
</organism>
<evidence type="ECO:0000313" key="1">
    <source>
        <dbReference type="EMBL" id="OAM44312.1"/>
    </source>
</evidence>
<reference evidence="2" key="1">
    <citation type="submission" date="2016-05" db="EMBL/GenBank/DDBJ databases">
        <title>Draft genome of Corynebacterium afermentans subsp. afermentans LCDC 88199T.</title>
        <authorList>
            <person name="Bernier A.-M."/>
            <person name="Bernard K."/>
        </authorList>
    </citation>
    <scope>NUCLEOTIDE SEQUENCE [LARGE SCALE GENOMIC DNA]</scope>
    <source>
        <strain evidence="2">NML130454</strain>
    </source>
</reference>
<proteinExistence type="predicted"/>
<dbReference type="STRING" id="1795832.A7Q00_01820"/>
<dbReference type="InterPro" id="IPR010982">
    <property type="entry name" value="Lambda_DNA-bd_dom_sf"/>
</dbReference>
<dbReference type="Proteomes" id="UP000077726">
    <property type="component" value="Unassembled WGS sequence"/>
</dbReference>
<accession>A0A1B6W1N6</accession>
<evidence type="ECO:0008006" key="3">
    <source>
        <dbReference type="Google" id="ProtNLM"/>
    </source>
</evidence>
<sequence>MDIREYFTKHPGSQLALAKLLNVTPGFVNHLVMGRRPVPIKYCLQIERYTEGKVTRRDLRPNDFAQIWPELAA</sequence>
<evidence type="ECO:0000313" key="2">
    <source>
        <dbReference type="Proteomes" id="UP000077726"/>
    </source>
</evidence>
<name>A0A1B6W1N6_9NEIS</name>
<dbReference type="EMBL" id="LXSQ01000006">
    <property type="protein sequence ID" value="OAM44312.1"/>
    <property type="molecule type" value="Genomic_DNA"/>
</dbReference>